<reference evidence="1" key="2">
    <citation type="journal article" date="2015" name="Data Brief">
        <title>Shoot transcriptome of the giant reed, Arundo donax.</title>
        <authorList>
            <person name="Barrero R.A."/>
            <person name="Guerrero F.D."/>
            <person name="Moolhuijzen P."/>
            <person name="Goolsby J.A."/>
            <person name="Tidwell J."/>
            <person name="Bellgard S.E."/>
            <person name="Bellgard M.I."/>
        </authorList>
    </citation>
    <scope>NUCLEOTIDE SEQUENCE</scope>
    <source>
        <tissue evidence="1">Shoot tissue taken approximately 20 cm above the soil surface</tissue>
    </source>
</reference>
<sequence length="57" mass="6262">MSFMTQPPGTWNHAAFLVPGTLSLIRECGNNLVPVLSKHFASNIPCSSTPWTREFGD</sequence>
<protein>
    <submittedName>
        <fullName evidence="1">Uncharacterized protein</fullName>
    </submittedName>
</protein>
<organism evidence="1">
    <name type="scientific">Arundo donax</name>
    <name type="common">Giant reed</name>
    <name type="synonym">Donax arundinaceus</name>
    <dbReference type="NCBI Taxonomy" id="35708"/>
    <lineage>
        <taxon>Eukaryota</taxon>
        <taxon>Viridiplantae</taxon>
        <taxon>Streptophyta</taxon>
        <taxon>Embryophyta</taxon>
        <taxon>Tracheophyta</taxon>
        <taxon>Spermatophyta</taxon>
        <taxon>Magnoliopsida</taxon>
        <taxon>Liliopsida</taxon>
        <taxon>Poales</taxon>
        <taxon>Poaceae</taxon>
        <taxon>PACMAD clade</taxon>
        <taxon>Arundinoideae</taxon>
        <taxon>Arundineae</taxon>
        <taxon>Arundo</taxon>
    </lineage>
</organism>
<proteinExistence type="predicted"/>
<dbReference type="EMBL" id="GBRH01225816">
    <property type="protein sequence ID" value="JAD72079.1"/>
    <property type="molecule type" value="Transcribed_RNA"/>
</dbReference>
<name>A0A0A9C723_ARUDO</name>
<evidence type="ECO:0000313" key="1">
    <source>
        <dbReference type="EMBL" id="JAD72079.1"/>
    </source>
</evidence>
<accession>A0A0A9C723</accession>
<reference evidence="1" key="1">
    <citation type="submission" date="2014-09" db="EMBL/GenBank/DDBJ databases">
        <authorList>
            <person name="Magalhaes I.L.F."/>
            <person name="Oliveira U."/>
            <person name="Santos F.R."/>
            <person name="Vidigal T.H.D.A."/>
            <person name="Brescovit A.D."/>
            <person name="Santos A.J."/>
        </authorList>
    </citation>
    <scope>NUCLEOTIDE SEQUENCE</scope>
    <source>
        <tissue evidence="1">Shoot tissue taken approximately 20 cm above the soil surface</tissue>
    </source>
</reference>
<dbReference type="AlphaFoldDB" id="A0A0A9C723"/>